<keyword evidence="2" id="KW-1185">Reference proteome</keyword>
<proteinExistence type="predicted"/>
<reference evidence="1 2" key="1">
    <citation type="submission" date="2019-03" db="EMBL/GenBank/DDBJ databases">
        <title>Genomic Encyclopedia of Type Strains, Phase IV (KMG-IV): sequencing the most valuable type-strain genomes for metagenomic binning, comparative biology and taxonomic classification.</title>
        <authorList>
            <person name="Goeker M."/>
        </authorList>
    </citation>
    <scope>NUCLEOTIDE SEQUENCE [LARGE SCALE GENOMIC DNA]</scope>
    <source>
        <strain evidence="1 2">DSM 654</strain>
    </source>
</reference>
<dbReference type="AlphaFoldDB" id="A0A4R3U7V0"/>
<dbReference type="SUPFAM" id="SSF53756">
    <property type="entry name" value="UDP-Glycosyltransferase/glycogen phosphorylase"/>
    <property type="match status" value="1"/>
</dbReference>
<dbReference type="InterPro" id="IPR017521">
    <property type="entry name" value="Sugar_tfrase_PEP-CTERM_Stp1"/>
</dbReference>
<dbReference type="NCBIfam" id="TIGR03087">
    <property type="entry name" value="stp1"/>
    <property type="match status" value="1"/>
</dbReference>
<comment type="caution">
    <text evidence="1">The sequence shown here is derived from an EMBL/GenBank/DDBJ whole genome shotgun (WGS) entry which is preliminary data.</text>
</comment>
<dbReference type="Pfam" id="PF13692">
    <property type="entry name" value="Glyco_trans_1_4"/>
    <property type="match status" value="1"/>
</dbReference>
<dbReference type="PANTHER" id="PTHR12526">
    <property type="entry name" value="GLYCOSYLTRANSFERASE"/>
    <property type="match status" value="1"/>
</dbReference>
<dbReference type="EMBL" id="SMBU01000067">
    <property type="protein sequence ID" value="TCU82165.1"/>
    <property type="molecule type" value="Genomic_DNA"/>
</dbReference>
<protein>
    <submittedName>
        <fullName evidence="1">Sugar transferase (PEP-CTERM/EpsH1 system associated)</fullName>
    </submittedName>
</protein>
<dbReference type="Proteomes" id="UP000295110">
    <property type="component" value="Unassembled WGS sequence"/>
</dbReference>
<dbReference type="Gene3D" id="3.40.50.2000">
    <property type="entry name" value="Glycogen Phosphorylase B"/>
    <property type="match status" value="2"/>
</dbReference>
<dbReference type="RefSeq" id="WP_165917736.1">
    <property type="nucleotide sequence ID" value="NZ_CBCSGL010000094.1"/>
</dbReference>
<sequence>MKILYLVHRLPYPPNKGDKVRSYHLLKHLAARHEVHLGSFIDDPDDEQHLPRVRELCAGLHVARLNPRMAKLASLRGLLTGEALSLPYYRDAGLQAWVDEGVARVGFDAVIAFSGVMAQYVPAGLRRLVDFVDVDSAKWRDYAPEHAWPMSWLYRRESAKLLAFEQRVAGEADCSFFVTDNEVALFRELSPGRDLRLAPLGNGVDAEFFAPDPARANPFEAAELPLVFTGAMDYWPNVDAVTWFVADILPALRERFPALRFHIVGRSPAPAVQALASDVVRVTGTVPDVRPYLQHAAAVVAPLRLARGIQNKVLEAMAMARPVVAAGSCVRAITAEALPGLLPADNVADYVDRVAVLLAEPAAADAAGRGARDFVLGAYSWEAHLVGLDRHLETAC</sequence>
<evidence type="ECO:0000313" key="1">
    <source>
        <dbReference type="EMBL" id="TCU82165.1"/>
    </source>
</evidence>
<organism evidence="1 2">
    <name type="scientific">Roseateles saccharophilus</name>
    <name type="common">Pseudomonas saccharophila</name>
    <dbReference type="NCBI Taxonomy" id="304"/>
    <lineage>
        <taxon>Bacteria</taxon>
        <taxon>Pseudomonadati</taxon>
        <taxon>Pseudomonadota</taxon>
        <taxon>Betaproteobacteria</taxon>
        <taxon>Burkholderiales</taxon>
        <taxon>Sphaerotilaceae</taxon>
        <taxon>Roseateles</taxon>
    </lineage>
</organism>
<dbReference type="CDD" id="cd03801">
    <property type="entry name" value="GT4_PimA-like"/>
    <property type="match status" value="1"/>
</dbReference>
<name>A0A4R3U7V0_ROSSA</name>
<accession>A0A4R3U7V0</accession>
<evidence type="ECO:0000313" key="2">
    <source>
        <dbReference type="Proteomes" id="UP000295110"/>
    </source>
</evidence>
<dbReference type="GO" id="GO:0016757">
    <property type="term" value="F:glycosyltransferase activity"/>
    <property type="evidence" value="ECO:0007669"/>
    <property type="project" value="TreeGrafter"/>
</dbReference>
<dbReference type="PANTHER" id="PTHR12526:SF600">
    <property type="entry name" value="GLYCOSYL TRANSFERASE GROUP 1"/>
    <property type="match status" value="1"/>
</dbReference>
<keyword evidence="1" id="KW-0808">Transferase</keyword>
<gene>
    <name evidence="1" type="ORF">EV671_106710</name>
</gene>